<accession>A0A919HSP6</accession>
<evidence type="ECO:0000313" key="1">
    <source>
        <dbReference type="EMBL" id="GHK53145.1"/>
    </source>
</evidence>
<evidence type="ECO:0000313" key="2">
    <source>
        <dbReference type="Proteomes" id="UP000655094"/>
    </source>
</evidence>
<sequence>MGISTATVPLLETNADITPLIIKIKTLRLLSVFAYFNKILLDCHASPVLKKAAPNTHMAMIRITFSLTIDAKISLTPITPEKYNAIGTIKATNPIGKRSLIKIIIATTKINKVIIAGDIYTSL</sequence>
<reference evidence="1" key="1">
    <citation type="submission" date="2020-10" db="EMBL/GenBank/DDBJ databases">
        <title>Genome Sequence of ESBL Producing Zambian Clinical Strains.</title>
        <authorList>
            <person name="Shawa M."/>
            <person name="Furuta Y."/>
            <person name="Simbotwe M."/>
            <person name="Mulenga E."/>
            <person name="Mubanga M."/>
            <person name="Mulenga G."/>
            <person name="Kaile C."/>
            <person name="Zorigt T."/>
            <person name="Hang'ombe B."/>
            <person name="Higashi H."/>
        </authorList>
    </citation>
    <scope>NUCLEOTIDE SEQUENCE</scope>
    <source>
        <strain evidence="1">Zam_UTH_09</strain>
    </source>
</reference>
<dbReference type="Proteomes" id="UP000655094">
    <property type="component" value="Unassembled WGS sequence"/>
</dbReference>
<dbReference type="EMBL" id="BNFF01000001">
    <property type="protein sequence ID" value="GHK53145.1"/>
    <property type="molecule type" value="Genomic_DNA"/>
</dbReference>
<dbReference type="AlphaFoldDB" id="A0A919HSP6"/>
<comment type="caution">
    <text evidence="1">The sequence shown here is derived from an EMBL/GenBank/DDBJ whole genome shotgun (WGS) entry which is preliminary data.</text>
</comment>
<gene>
    <name evidence="1" type="ORF">KPZU09_28810</name>
</gene>
<protein>
    <submittedName>
        <fullName evidence="1">Uncharacterized protein</fullName>
    </submittedName>
</protein>
<organism evidence="1 2">
    <name type="scientific">Klebsiella pneumoniae</name>
    <dbReference type="NCBI Taxonomy" id="573"/>
    <lineage>
        <taxon>Bacteria</taxon>
        <taxon>Pseudomonadati</taxon>
        <taxon>Pseudomonadota</taxon>
        <taxon>Gammaproteobacteria</taxon>
        <taxon>Enterobacterales</taxon>
        <taxon>Enterobacteriaceae</taxon>
        <taxon>Klebsiella/Raoultella group</taxon>
        <taxon>Klebsiella</taxon>
        <taxon>Klebsiella pneumoniae complex</taxon>
    </lineage>
</organism>
<name>A0A919HSP6_KLEPN</name>
<proteinExistence type="predicted"/>